<evidence type="ECO:0000256" key="2">
    <source>
        <dbReference type="ARBA" id="ARBA00004792"/>
    </source>
</evidence>
<proteinExistence type="inferred from homology"/>
<reference evidence="12" key="2">
    <citation type="submission" date="2023-06" db="EMBL/GenBank/DDBJ databases">
        <authorList>
            <consortium name="Lawrence Berkeley National Laboratory"/>
            <person name="Haridas S."/>
            <person name="Hensen N."/>
            <person name="Bonometti L."/>
            <person name="Westerberg I."/>
            <person name="Brannstrom I.O."/>
            <person name="Guillou S."/>
            <person name="Cros-Aarteil S."/>
            <person name="Calhoun S."/>
            <person name="Kuo A."/>
            <person name="Mondo S."/>
            <person name="Pangilinan J."/>
            <person name="Riley R."/>
            <person name="Labutti K."/>
            <person name="Andreopoulos B."/>
            <person name="Lipzen A."/>
            <person name="Chen C."/>
            <person name="Yanf M."/>
            <person name="Daum C."/>
            <person name="Ng V."/>
            <person name="Clum A."/>
            <person name="Steindorff A."/>
            <person name="Ohm R."/>
            <person name="Martin F."/>
            <person name="Silar P."/>
            <person name="Natvig D."/>
            <person name="Lalanne C."/>
            <person name="Gautier V."/>
            <person name="Ament-Velasquez S.L."/>
            <person name="Kruys A."/>
            <person name="Hutchinson M.I."/>
            <person name="Powell A.J."/>
            <person name="Barry K."/>
            <person name="Miller A.N."/>
            <person name="Grigoriev I.V."/>
            <person name="Debuchy R."/>
            <person name="Gladieux P."/>
            <person name="Thoren M.H."/>
            <person name="Johannesson H."/>
        </authorList>
    </citation>
    <scope>NUCLEOTIDE SEQUENCE</scope>
    <source>
        <strain evidence="12">CBS 560.94</strain>
    </source>
</reference>
<keyword evidence="9" id="KW-0045">Antibiotic biosynthesis</keyword>
<evidence type="ECO:0000256" key="11">
    <source>
        <dbReference type="RuleBase" id="RU000461"/>
    </source>
</evidence>
<sequence>MLTPTTLLLLTPFLYLLSLLLRTTLHRVRARSLGCGRVAVYPHKDPILGLDLFRDTLRAINTHTLLQLWDSRFRRYGNTHYILTLGRWVLMTNEPENVKLILGTKMDEWPLDGPRLHAAVPVLGRKSVFTTNGAQWREARGMIRPSFVRDQVADLHCFAKHVGNFLNAIPKDGSTFDMQELLLSMAMDSSTDFLLGYSTNSLLEPSPEAKQFLEDFEYTSREAAKKSRLGTLLLWLPNGEFQAAVTRVREYVRTYIRKSQAEKTDKKERNYVFLHEILKSGADEEHAIDQVLSVIIAGRDTTAAAMTACFYYLARNPAAVQKLRKEILDVEDEMPTWEQLKNMKYLNMVIKEGLRLFPPASTNSRAPVKDTVLPRGGGPDGKQPILVPKGQVVRWSLYSLHRRKDIFGEDADEFRPERWDENLRVGWEYIPFSGGPRICLGQQFALTQIEYALFKFFRAFKSIEPRDADGPLLLRTNLTVTFANGCLVSATPDSK</sequence>
<dbReference type="PROSITE" id="PS00086">
    <property type="entry name" value="CYTOCHROME_P450"/>
    <property type="match status" value="1"/>
</dbReference>
<comment type="pathway">
    <text evidence="2">Antibiotic biosynthesis.</text>
</comment>
<evidence type="ECO:0000256" key="10">
    <source>
        <dbReference type="PIRSR" id="PIRSR602402-1"/>
    </source>
</evidence>
<dbReference type="SUPFAM" id="SSF48264">
    <property type="entry name" value="Cytochrome P450"/>
    <property type="match status" value="1"/>
</dbReference>
<dbReference type="GO" id="GO:0016712">
    <property type="term" value="F:oxidoreductase activity, acting on paired donors, with incorporation or reduction of molecular oxygen, reduced flavin or flavoprotein as one donor, and incorporation of one atom of oxygen"/>
    <property type="evidence" value="ECO:0007669"/>
    <property type="project" value="InterPro"/>
</dbReference>
<dbReference type="InterPro" id="IPR001128">
    <property type="entry name" value="Cyt_P450"/>
</dbReference>
<dbReference type="PANTHER" id="PTHR24287:SF17">
    <property type="entry name" value="P450, PUTATIVE (EUROFUNG)-RELATED"/>
    <property type="match status" value="1"/>
</dbReference>
<keyword evidence="8 11" id="KW-0503">Monooxygenase</keyword>
<organism evidence="12 13">
    <name type="scientific">Neurospora tetraspora</name>
    <dbReference type="NCBI Taxonomy" id="94610"/>
    <lineage>
        <taxon>Eukaryota</taxon>
        <taxon>Fungi</taxon>
        <taxon>Dikarya</taxon>
        <taxon>Ascomycota</taxon>
        <taxon>Pezizomycotina</taxon>
        <taxon>Sordariomycetes</taxon>
        <taxon>Sordariomycetidae</taxon>
        <taxon>Sordariales</taxon>
        <taxon>Sordariaceae</taxon>
        <taxon>Neurospora</taxon>
    </lineage>
</organism>
<evidence type="ECO:0000256" key="1">
    <source>
        <dbReference type="ARBA" id="ARBA00001971"/>
    </source>
</evidence>
<evidence type="ECO:0000313" key="13">
    <source>
        <dbReference type="Proteomes" id="UP001278500"/>
    </source>
</evidence>
<keyword evidence="7 10" id="KW-0408">Iron</keyword>
<gene>
    <name evidence="12" type="ORF">B0H65DRAFT_19018</name>
</gene>
<dbReference type="CDD" id="cd11063">
    <property type="entry name" value="CYP52"/>
    <property type="match status" value="1"/>
</dbReference>
<dbReference type="InterPro" id="IPR002974">
    <property type="entry name" value="Cyt_P450_E_CYP52_ascomycetes"/>
</dbReference>
<evidence type="ECO:0000256" key="6">
    <source>
        <dbReference type="ARBA" id="ARBA00023002"/>
    </source>
</evidence>
<dbReference type="GO" id="GO:0017000">
    <property type="term" value="P:antibiotic biosynthetic process"/>
    <property type="evidence" value="ECO:0007669"/>
    <property type="project" value="UniProtKB-KW"/>
</dbReference>
<evidence type="ECO:0000256" key="7">
    <source>
        <dbReference type="ARBA" id="ARBA00023004"/>
    </source>
</evidence>
<dbReference type="RefSeq" id="XP_062685982.1">
    <property type="nucleotide sequence ID" value="XM_062821630.1"/>
</dbReference>
<keyword evidence="5 10" id="KW-0479">Metal-binding</keyword>
<protein>
    <submittedName>
        <fullName evidence="12">Cytochrome P450</fullName>
    </submittedName>
</protein>
<dbReference type="InterPro" id="IPR047146">
    <property type="entry name" value="Cyt_P450_E_CYP52_fungi"/>
</dbReference>
<evidence type="ECO:0000256" key="8">
    <source>
        <dbReference type="ARBA" id="ARBA00023033"/>
    </source>
</evidence>
<dbReference type="Pfam" id="PF00067">
    <property type="entry name" value="p450"/>
    <property type="match status" value="1"/>
</dbReference>
<name>A0AAE0MVK6_9PEZI</name>
<dbReference type="GO" id="GO:0020037">
    <property type="term" value="F:heme binding"/>
    <property type="evidence" value="ECO:0007669"/>
    <property type="project" value="InterPro"/>
</dbReference>
<dbReference type="Proteomes" id="UP001278500">
    <property type="component" value="Unassembled WGS sequence"/>
</dbReference>
<keyword evidence="6 11" id="KW-0560">Oxidoreductase</keyword>
<comment type="similarity">
    <text evidence="3 11">Belongs to the cytochrome P450 family.</text>
</comment>
<evidence type="ECO:0000256" key="3">
    <source>
        <dbReference type="ARBA" id="ARBA00010617"/>
    </source>
</evidence>
<dbReference type="InterPro" id="IPR017972">
    <property type="entry name" value="Cyt_P450_CS"/>
</dbReference>
<evidence type="ECO:0000313" key="12">
    <source>
        <dbReference type="EMBL" id="KAK3354604.1"/>
    </source>
</evidence>
<comment type="cofactor">
    <cofactor evidence="1 10">
        <name>heme</name>
        <dbReference type="ChEBI" id="CHEBI:30413"/>
    </cofactor>
</comment>
<feature type="binding site" description="axial binding residue" evidence="10">
    <location>
        <position position="439"/>
    </location>
    <ligand>
        <name>heme</name>
        <dbReference type="ChEBI" id="CHEBI:30413"/>
    </ligand>
    <ligandPart>
        <name>Fe</name>
        <dbReference type="ChEBI" id="CHEBI:18248"/>
    </ligandPart>
</feature>
<dbReference type="PRINTS" id="PR00464">
    <property type="entry name" value="EP450II"/>
</dbReference>
<evidence type="ECO:0000256" key="9">
    <source>
        <dbReference type="ARBA" id="ARBA00023194"/>
    </source>
</evidence>
<dbReference type="PRINTS" id="PR00385">
    <property type="entry name" value="P450"/>
</dbReference>
<dbReference type="PANTHER" id="PTHR24287">
    <property type="entry name" value="P450, PUTATIVE (EUROFUNG)-RELATED"/>
    <property type="match status" value="1"/>
</dbReference>
<dbReference type="PRINTS" id="PR01239">
    <property type="entry name" value="EP450IICYP52"/>
</dbReference>
<evidence type="ECO:0000256" key="5">
    <source>
        <dbReference type="ARBA" id="ARBA00022723"/>
    </source>
</evidence>
<dbReference type="AlphaFoldDB" id="A0AAE0MVK6"/>
<evidence type="ECO:0000256" key="4">
    <source>
        <dbReference type="ARBA" id="ARBA00022617"/>
    </source>
</evidence>
<dbReference type="InterPro" id="IPR036396">
    <property type="entry name" value="Cyt_P450_sf"/>
</dbReference>
<comment type="caution">
    <text evidence="12">The sequence shown here is derived from an EMBL/GenBank/DDBJ whole genome shotgun (WGS) entry which is preliminary data.</text>
</comment>
<dbReference type="EMBL" id="JAUEPP010000001">
    <property type="protein sequence ID" value="KAK3354604.1"/>
    <property type="molecule type" value="Genomic_DNA"/>
</dbReference>
<dbReference type="GO" id="GO:0005506">
    <property type="term" value="F:iron ion binding"/>
    <property type="evidence" value="ECO:0007669"/>
    <property type="project" value="InterPro"/>
</dbReference>
<keyword evidence="13" id="KW-1185">Reference proteome</keyword>
<dbReference type="Gene3D" id="1.10.630.10">
    <property type="entry name" value="Cytochrome P450"/>
    <property type="match status" value="1"/>
</dbReference>
<keyword evidence="4 10" id="KW-0349">Heme</keyword>
<accession>A0AAE0MVK6</accession>
<dbReference type="InterPro" id="IPR002402">
    <property type="entry name" value="Cyt_P450_E_grp-II"/>
</dbReference>
<dbReference type="GeneID" id="87858784"/>
<reference evidence="12" key="1">
    <citation type="journal article" date="2023" name="Mol. Phylogenet. Evol.">
        <title>Genome-scale phylogeny and comparative genomics of the fungal order Sordariales.</title>
        <authorList>
            <person name="Hensen N."/>
            <person name="Bonometti L."/>
            <person name="Westerberg I."/>
            <person name="Brannstrom I.O."/>
            <person name="Guillou S."/>
            <person name="Cros-Aarteil S."/>
            <person name="Calhoun S."/>
            <person name="Haridas S."/>
            <person name="Kuo A."/>
            <person name="Mondo S."/>
            <person name="Pangilinan J."/>
            <person name="Riley R."/>
            <person name="LaButti K."/>
            <person name="Andreopoulos B."/>
            <person name="Lipzen A."/>
            <person name="Chen C."/>
            <person name="Yan M."/>
            <person name="Daum C."/>
            <person name="Ng V."/>
            <person name="Clum A."/>
            <person name="Steindorff A."/>
            <person name="Ohm R.A."/>
            <person name="Martin F."/>
            <person name="Silar P."/>
            <person name="Natvig D.O."/>
            <person name="Lalanne C."/>
            <person name="Gautier V."/>
            <person name="Ament-Velasquez S.L."/>
            <person name="Kruys A."/>
            <person name="Hutchinson M.I."/>
            <person name="Powell A.J."/>
            <person name="Barry K."/>
            <person name="Miller A.N."/>
            <person name="Grigoriev I.V."/>
            <person name="Debuchy R."/>
            <person name="Gladieux P."/>
            <person name="Hiltunen Thoren M."/>
            <person name="Johannesson H."/>
        </authorList>
    </citation>
    <scope>NUCLEOTIDE SEQUENCE</scope>
    <source>
        <strain evidence="12">CBS 560.94</strain>
    </source>
</reference>